<dbReference type="KEGG" id="mlo:msr8167"/>
<evidence type="ECO:0000313" key="2">
    <source>
        <dbReference type="Proteomes" id="UP000000552"/>
    </source>
</evidence>
<name>Q983U9_RHILO</name>
<dbReference type="AlphaFoldDB" id="Q983U9"/>
<evidence type="ECO:0000313" key="1">
    <source>
        <dbReference type="EMBL" id="BAB53781.1"/>
    </source>
</evidence>
<dbReference type="HOGENOM" id="CLU_3084049_0_0_5"/>
<sequence length="52" mass="5645">MTAICGFVSASGARVAARDASDGEQNFPLQARSDHHQIASQERLEAIFKRSL</sequence>
<proteinExistence type="predicted"/>
<dbReference type="EMBL" id="BA000012">
    <property type="protein sequence ID" value="BAB53781.1"/>
    <property type="molecule type" value="Genomic_DNA"/>
</dbReference>
<dbReference type="Proteomes" id="UP000000552">
    <property type="component" value="Chromosome"/>
</dbReference>
<accession>Q983U9</accession>
<organism evidence="1 2">
    <name type="scientific">Mesorhizobium japonicum (strain LMG 29417 / CECT 9101 / MAFF 303099)</name>
    <name type="common">Mesorhizobium loti (strain MAFF 303099)</name>
    <dbReference type="NCBI Taxonomy" id="266835"/>
    <lineage>
        <taxon>Bacteria</taxon>
        <taxon>Pseudomonadati</taxon>
        <taxon>Pseudomonadota</taxon>
        <taxon>Alphaproteobacteria</taxon>
        <taxon>Hyphomicrobiales</taxon>
        <taxon>Phyllobacteriaceae</taxon>
        <taxon>Mesorhizobium</taxon>
    </lineage>
</organism>
<protein>
    <submittedName>
        <fullName evidence="1">Msr8167 protein</fullName>
    </submittedName>
</protein>
<gene>
    <name evidence="1" type="ordered locus">msr8167</name>
</gene>
<reference evidence="1 2" key="1">
    <citation type="journal article" date="2000" name="DNA Res.">
        <title>Complete genome structure of the nitrogen-fixing symbiotic bacterium Mesorhizobium loti.</title>
        <authorList>
            <person name="Kaneko T."/>
            <person name="Nakamura Y."/>
            <person name="Sato S."/>
            <person name="Asamizu E."/>
            <person name="Kato T."/>
            <person name="Sasamoto S."/>
            <person name="Watanabe A."/>
            <person name="Idesawa K."/>
            <person name="Ishikawa A."/>
            <person name="Kawashima K."/>
            <person name="Kimura T."/>
            <person name="Kishida Y."/>
            <person name="Kiyokawa C."/>
            <person name="Kohara M."/>
            <person name="Matsumoto M."/>
            <person name="Matsuno A."/>
            <person name="Mochizuki Y."/>
            <person name="Nakayama S."/>
            <person name="Nakazaki N."/>
            <person name="Shimpo S."/>
            <person name="Sugimoto M."/>
            <person name="Takeuchi C."/>
            <person name="Yamada M."/>
            <person name="Tabata S."/>
        </authorList>
    </citation>
    <scope>NUCLEOTIDE SEQUENCE [LARGE SCALE GENOMIC DNA]</scope>
    <source>
        <strain evidence="2">LMG 29417 / CECT 9101 / MAFF 303099</strain>
    </source>
</reference>